<keyword evidence="2" id="KW-0677">Repeat</keyword>
<proteinExistence type="predicted"/>
<dbReference type="Gene3D" id="3.80.10.10">
    <property type="entry name" value="Ribonuclease Inhibitor"/>
    <property type="match status" value="7"/>
</dbReference>
<protein>
    <recommendedName>
        <fullName evidence="5">Leucine-rich repeat-containing protein 9</fullName>
    </recommendedName>
</protein>
<evidence type="ECO:0000256" key="2">
    <source>
        <dbReference type="ARBA" id="ARBA00022737"/>
    </source>
</evidence>
<dbReference type="InterPro" id="IPR025875">
    <property type="entry name" value="Leu-rich_rpt_4"/>
</dbReference>
<keyword evidence="1" id="KW-0433">Leucine-rich repeat</keyword>
<name>D8TD20_SELML</name>
<dbReference type="STRING" id="88036.D8TD20"/>
<evidence type="ECO:0000313" key="4">
    <source>
        <dbReference type="Proteomes" id="UP000001514"/>
    </source>
</evidence>
<dbReference type="eggNOG" id="KOG0531">
    <property type="taxonomic scope" value="Eukaryota"/>
</dbReference>
<dbReference type="InterPro" id="IPR032675">
    <property type="entry name" value="LRR_dom_sf"/>
</dbReference>
<dbReference type="HOGENOM" id="CLU_002627_0_0_1"/>
<organism evidence="4">
    <name type="scientific">Selaginella moellendorffii</name>
    <name type="common">Spikemoss</name>
    <dbReference type="NCBI Taxonomy" id="88036"/>
    <lineage>
        <taxon>Eukaryota</taxon>
        <taxon>Viridiplantae</taxon>
        <taxon>Streptophyta</taxon>
        <taxon>Embryophyta</taxon>
        <taxon>Tracheophyta</taxon>
        <taxon>Lycopodiopsida</taxon>
        <taxon>Selaginellales</taxon>
        <taxon>Selaginellaceae</taxon>
        <taxon>Selaginella</taxon>
    </lineage>
</organism>
<dbReference type="EMBL" id="GL377724">
    <property type="protein sequence ID" value="EFJ05452.1"/>
    <property type="molecule type" value="Genomic_DNA"/>
</dbReference>
<dbReference type="SUPFAM" id="SSF52058">
    <property type="entry name" value="L domain-like"/>
    <property type="match status" value="1"/>
</dbReference>
<dbReference type="Pfam" id="PF14580">
    <property type="entry name" value="LRR_9"/>
    <property type="match status" value="2"/>
</dbReference>
<dbReference type="Gramene" id="EFJ05452">
    <property type="protein sequence ID" value="EFJ05452"/>
    <property type="gene ID" value="SELMODRAFT_431559"/>
</dbReference>
<dbReference type="KEGG" id="smo:SELMODRAFT_431559"/>
<sequence length="1380" mass="157088">MGDLKQILRMVSPDECQALQDICEYNDITEEQLVSAPETIKSVEMFMHTLPRICCMSFFPNLVSLSLVQQNLGGIHGLHNCPYLEVLRLNENHIQRIEGLDGCFRLKELYLHSNQISQVRNISHLSSLEVLWLANNQIKKVEGLENLARLRELNLACNTISQLGDIVNLKLLEHLNVAATGIGSFKEIGNLTRLKFLRDLRFADPNWGSSPIALLHNYQTYILFRMQQLIMLDSEDMAEELKQAAKATYTRKRVYYNMCIKSLQHNRENIASLSVKCESRRARSLQKTLAKLFRNQKDLRQQMKQAHEFQEAFRSTKTSFVGLEQSRRQDWWHHSKSMVTTLENQISHVMARLDTLREDMHIVRAKERAAVERKIHWLKLELDTGGNIRMEIGNPRDVWFKNCDNLVTSRFSLLDYSPFGITGVRVLKVIRIHNRFLQDRWEKGFEGKVVKSRKKHVEYLLYGETLQCADEFQCIVEEGFPYLPGQSNHGCHGPVLLSNSIGLADVRRLQVIAEQLQTESPWNIKAPGWVLVVKAYLGCSVQDLTVNLASPAAKKSTYPGADSVYRLHPSDPVQRSWFVFESTLVVPEYLVEFQYTYHNENGGEITQRISARQKRMLFTSECESDKDRGSWKCIPFTDPIQTVAAKGSRTVNHSPRHQRSRRIKLSDKSILLTNDLILKNHTVHDFSKVLHLNIHNYNIDEIDALKSLVHLKVLELSCNKISRMKGLEGVTSLEKLDLSFNCIKRIEGLSGLVNLKFTFPTILGGHEDLAKTRGQTPGHNPWQMLEPKVRILNRDEAWFDEIEELHLEDQKLRKMESFGKLPNLRRLLLSNNDISTIEDLESCTFLEELILDNNHIEQVKGIPPLQSLWKLDLSRNYLTSCAHLHGFGALTQLSIERNYIQSLKGLSGLICLMELYAANNQISDMRDLLHIRELPKLMVVDLSGNALCQCSEYRTYSIYSMKKLKVLDGRIVTSSEVAQAREKHIGRLTRESLEERLGRSSFNGVEVVANVLDLSGRSLRHCGDVFENKDIQELTELNLSNNFLSHVHGLHCHSHEVTSYTYTGLENVECLQLARNAISSIFSLQLCHTFANLKSLSLQDNRITKLDGLDGLLFLEKLFLDHNSIKEIEPSSFAGLYNLKVLHMSDNVLRALSHMEHLTSLETLDLASNYLTSNRLGGLSSIDCLTRMPNLVDLSLANNPMSRQPFYRIGAINKLRQLQYLDGKEIFEFQDEREEADIFSTGNNKESFPVLDGSGLVDVTAIPGKVPLKVTAINFENMCGPPTSPRHGNGSLNCSTLGSIFNSGSTISASKPQMLPAVNNSLGQRFWESSETRHIIQKNELSPCRGRGSKVDTSKVIVVPMLLMKNLKNVRDRTVFDSLK</sequence>
<dbReference type="InterPro" id="IPR003591">
    <property type="entry name" value="Leu-rich_rpt_typical-subtyp"/>
</dbReference>
<dbReference type="PANTHER" id="PTHR46652:SF3">
    <property type="entry name" value="LEUCINE-RICH REPEAT-CONTAINING PROTEIN 9"/>
    <property type="match status" value="1"/>
</dbReference>
<dbReference type="SUPFAM" id="SSF52075">
    <property type="entry name" value="Outer arm dynein light chain 1"/>
    <property type="match status" value="2"/>
</dbReference>
<evidence type="ECO:0000256" key="1">
    <source>
        <dbReference type="ARBA" id="ARBA00022614"/>
    </source>
</evidence>
<dbReference type="OMA" id="KLCLVNN"/>
<dbReference type="Pfam" id="PF12799">
    <property type="entry name" value="LRR_4"/>
    <property type="match status" value="1"/>
</dbReference>
<dbReference type="PANTHER" id="PTHR46652">
    <property type="entry name" value="LEUCINE-RICH REPEAT AND IQ DOMAIN-CONTAINING PROTEIN 1-RELATED"/>
    <property type="match status" value="1"/>
</dbReference>
<dbReference type="PROSITE" id="PS51450">
    <property type="entry name" value="LRR"/>
    <property type="match status" value="11"/>
</dbReference>
<dbReference type="InterPro" id="IPR001611">
    <property type="entry name" value="Leu-rich_rpt"/>
</dbReference>
<accession>D8TD20</accession>
<keyword evidence="4" id="KW-1185">Reference proteome</keyword>
<evidence type="ECO:0008006" key="5">
    <source>
        <dbReference type="Google" id="ProtNLM"/>
    </source>
</evidence>
<reference evidence="3 4" key="1">
    <citation type="journal article" date="2011" name="Science">
        <title>The Selaginella genome identifies genetic changes associated with the evolution of vascular plants.</title>
        <authorList>
            <person name="Banks J.A."/>
            <person name="Nishiyama T."/>
            <person name="Hasebe M."/>
            <person name="Bowman J.L."/>
            <person name="Gribskov M."/>
            <person name="dePamphilis C."/>
            <person name="Albert V.A."/>
            <person name="Aono N."/>
            <person name="Aoyama T."/>
            <person name="Ambrose B.A."/>
            <person name="Ashton N.W."/>
            <person name="Axtell M.J."/>
            <person name="Barker E."/>
            <person name="Barker M.S."/>
            <person name="Bennetzen J.L."/>
            <person name="Bonawitz N.D."/>
            <person name="Chapple C."/>
            <person name="Cheng C."/>
            <person name="Correa L.G."/>
            <person name="Dacre M."/>
            <person name="DeBarry J."/>
            <person name="Dreyer I."/>
            <person name="Elias M."/>
            <person name="Engstrom E.M."/>
            <person name="Estelle M."/>
            <person name="Feng L."/>
            <person name="Finet C."/>
            <person name="Floyd S.K."/>
            <person name="Frommer W.B."/>
            <person name="Fujita T."/>
            <person name="Gramzow L."/>
            <person name="Gutensohn M."/>
            <person name="Harholt J."/>
            <person name="Hattori M."/>
            <person name="Heyl A."/>
            <person name="Hirai T."/>
            <person name="Hiwatashi Y."/>
            <person name="Ishikawa M."/>
            <person name="Iwata M."/>
            <person name="Karol K.G."/>
            <person name="Koehler B."/>
            <person name="Kolukisaoglu U."/>
            <person name="Kubo M."/>
            <person name="Kurata T."/>
            <person name="Lalonde S."/>
            <person name="Li K."/>
            <person name="Li Y."/>
            <person name="Litt A."/>
            <person name="Lyons E."/>
            <person name="Manning G."/>
            <person name="Maruyama T."/>
            <person name="Michael T.P."/>
            <person name="Mikami K."/>
            <person name="Miyazaki S."/>
            <person name="Morinaga S."/>
            <person name="Murata T."/>
            <person name="Mueller-Roeber B."/>
            <person name="Nelson D.R."/>
            <person name="Obara M."/>
            <person name="Oguri Y."/>
            <person name="Olmstead R.G."/>
            <person name="Onodera N."/>
            <person name="Petersen B.L."/>
            <person name="Pils B."/>
            <person name="Prigge M."/>
            <person name="Rensing S.A."/>
            <person name="Riano-Pachon D.M."/>
            <person name="Roberts A.W."/>
            <person name="Sato Y."/>
            <person name="Scheller H.V."/>
            <person name="Schulz B."/>
            <person name="Schulz C."/>
            <person name="Shakirov E.V."/>
            <person name="Shibagaki N."/>
            <person name="Shinohara N."/>
            <person name="Shippen D.E."/>
            <person name="Soerensen I."/>
            <person name="Sotooka R."/>
            <person name="Sugimoto N."/>
            <person name="Sugita M."/>
            <person name="Sumikawa N."/>
            <person name="Tanurdzic M."/>
            <person name="Theissen G."/>
            <person name="Ulvskov P."/>
            <person name="Wakazuki S."/>
            <person name="Weng J.K."/>
            <person name="Willats W.W."/>
            <person name="Wipf D."/>
            <person name="Wolf P.G."/>
            <person name="Yang L."/>
            <person name="Zimmer A.D."/>
            <person name="Zhu Q."/>
            <person name="Mitros T."/>
            <person name="Hellsten U."/>
            <person name="Loque D."/>
            <person name="Otillar R."/>
            <person name="Salamov A."/>
            <person name="Schmutz J."/>
            <person name="Shapiro H."/>
            <person name="Lindquist E."/>
            <person name="Lucas S."/>
            <person name="Rokhsar D."/>
            <person name="Grigoriev I.V."/>
        </authorList>
    </citation>
    <scope>NUCLEOTIDE SEQUENCE [LARGE SCALE GENOMIC DNA]</scope>
</reference>
<evidence type="ECO:0000313" key="3">
    <source>
        <dbReference type="EMBL" id="EFJ05452.1"/>
    </source>
</evidence>
<dbReference type="Proteomes" id="UP000001514">
    <property type="component" value="Unassembled WGS sequence"/>
</dbReference>
<gene>
    <name evidence="3" type="ORF">SELMODRAFT_431559</name>
</gene>
<dbReference type="InterPro" id="IPR050836">
    <property type="entry name" value="SDS22/Internalin_LRR"/>
</dbReference>
<dbReference type="InParanoid" id="D8TD20"/>
<dbReference type="SMART" id="SM00369">
    <property type="entry name" value="LRR_TYP"/>
    <property type="match status" value="13"/>
</dbReference>
<dbReference type="Pfam" id="PF13855">
    <property type="entry name" value="LRR_8"/>
    <property type="match status" value="1"/>
</dbReference>
<dbReference type="SMART" id="SM00365">
    <property type="entry name" value="LRR_SD22"/>
    <property type="match status" value="13"/>
</dbReference>